<gene>
    <name evidence="5" type="ORF">DME_LOCUS3184</name>
</gene>
<keyword evidence="2" id="KW-0863">Zinc-finger</keyword>
<reference evidence="5 7" key="2">
    <citation type="submission" date="2018-11" db="EMBL/GenBank/DDBJ databases">
        <authorList>
            <consortium name="Pathogen Informatics"/>
        </authorList>
    </citation>
    <scope>NUCLEOTIDE SEQUENCE [LARGE SCALE GENOMIC DNA]</scope>
</reference>
<organism evidence="6 8">
    <name type="scientific">Dracunculus medinensis</name>
    <name type="common">Guinea worm</name>
    <dbReference type="NCBI Taxonomy" id="318479"/>
    <lineage>
        <taxon>Eukaryota</taxon>
        <taxon>Metazoa</taxon>
        <taxon>Ecdysozoa</taxon>
        <taxon>Nematoda</taxon>
        <taxon>Chromadorea</taxon>
        <taxon>Rhabditida</taxon>
        <taxon>Spirurina</taxon>
        <taxon>Dracunculoidea</taxon>
        <taxon>Dracunculidae</taxon>
        <taxon>Dracunculus</taxon>
    </lineage>
</organism>
<evidence type="ECO:0000313" key="8">
    <source>
        <dbReference type="WBParaSite" id="DME_0000949801-mRNA-1"/>
    </source>
</evidence>
<evidence type="ECO:0000259" key="4">
    <source>
        <dbReference type="SMART" id="SM00249"/>
    </source>
</evidence>
<evidence type="ECO:0000256" key="3">
    <source>
        <dbReference type="ARBA" id="ARBA00022833"/>
    </source>
</evidence>
<reference evidence="8" key="1">
    <citation type="submission" date="2017-02" db="UniProtKB">
        <authorList>
            <consortium name="WormBaseParasite"/>
        </authorList>
    </citation>
    <scope>IDENTIFICATION</scope>
</reference>
<dbReference type="STRING" id="318479.A0A0N4UNL5"/>
<evidence type="ECO:0000313" key="6">
    <source>
        <dbReference type="Proteomes" id="UP000038040"/>
    </source>
</evidence>
<dbReference type="InterPro" id="IPR011011">
    <property type="entry name" value="Znf_FYVE_PHD"/>
</dbReference>
<dbReference type="InterPro" id="IPR019786">
    <property type="entry name" value="Zinc_finger_PHD-type_CS"/>
</dbReference>
<dbReference type="OrthoDB" id="1678912at2759"/>
<dbReference type="WBParaSite" id="DME_0000949801-mRNA-1">
    <property type="protein sequence ID" value="DME_0000949801-mRNA-1"/>
    <property type="gene ID" value="DME_0000949801"/>
</dbReference>
<dbReference type="SUPFAM" id="SSF57903">
    <property type="entry name" value="FYVE/PHD zinc finger"/>
    <property type="match status" value="2"/>
</dbReference>
<feature type="domain" description="Zinc finger PHD-type" evidence="4">
    <location>
        <begin position="32"/>
        <end position="80"/>
    </location>
</feature>
<feature type="domain" description="Zinc finger PHD-type" evidence="4">
    <location>
        <begin position="233"/>
        <end position="279"/>
    </location>
</feature>
<accession>A0A0N4UNL5</accession>
<name>A0A0N4UNL5_DRAME</name>
<protein>
    <submittedName>
        <fullName evidence="8">PHD domain-containing protein</fullName>
    </submittedName>
</protein>
<dbReference type="InterPro" id="IPR019787">
    <property type="entry name" value="Znf_PHD-finger"/>
</dbReference>
<dbReference type="Pfam" id="PF00628">
    <property type="entry name" value="PHD"/>
    <property type="match status" value="1"/>
</dbReference>
<dbReference type="Proteomes" id="UP000038040">
    <property type="component" value="Unplaced"/>
</dbReference>
<dbReference type="InterPro" id="IPR013083">
    <property type="entry name" value="Znf_RING/FYVE/PHD"/>
</dbReference>
<dbReference type="Gene3D" id="3.30.40.10">
    <property type="entry name" value="Zinc/RING finger domain, C3HC4 (zinc finger)"/>
    <property type="match status" value="2"/>
</dbReference>
<dbReference type="SMART" id="SM00249">
    <property type="entry name" value="PHD"/>
    <property type="match status" value="2"/>
</dbReference>
<evidence type="ECO:0000256" key="2">
    <source>
        <dbReference type="ARBA" id="ARBA00022771"/>
    </source>
</evidence>
<keyword evidence="7" id="KW-1185">Reference proteome</keyword>
<sequence>MKDNYVKSNYEEQERLLLNLRRINFAKSVNHTCLCSSADSLEQEIVSCLLCLAKFHVSCVQRTINVAKLLDDYYLCVRCVRGRRPFLDNLLILCANAPLSIERKLSMHVVEYTRSVYKEGATVLSTLSSIDQKSRKDATRRFTSGLVAILSSEAIDCSLWPTFVAELSKIWPVSERQRNMHKKIRSLAENSTPFAVLFYKDNKKVNHNFVRVTRPCRKRKCKSKDDESCAAEICLHPNDDEIHWIQCESGCFRWYHCICVGQKINPLNRISSYCCYRCSPNENAAKHYRNV</sequence>
<keyword evidence="3" id="KW-0862">Zinc</keyword>
<dbReference type="PROSITE" id="PS01359">
    <property type="entry name" value="ZF_PHD_1"/>
    <property type="match status" value="1"/>
</dbReference>
<dbReference type="EMBL" id="UYYG01000111">
    <property type="protein sequence ID" value="VDN53211.1"/>
    <property type="molecule type" value="Genomic_DNA"/>
</dbReference>
<evidence type="ECO:0000313" key="7">
    <source>
        <dbReference type="Proteomes" id="UP000274756"/>
    </source>
</evidence>
<dbReference type="AlphaFoldDB" id="A0A0N4UNL5"/>
<evidence type="ECO:0000256" key="1">
    <source>
        <dbReference type="ARBA" id="ARBA00022723"/>
    </source>
</evidence>
<dbReference type="InterPro" id="IPR001965">
    <property type="entry name" value="Znf_PHD"/>
</dbReference>
<evidence type="ECO:0000313" key="5">
    <source>
        <dbReference type="EMBL" id="VDN53211.1"/>
    </source>
</evidence>
<proteinExistence type="predicted"/>
<dbReference type="Proteomes" id="UP000274756">
    <property type="component" value="Unassembled WGS sequence"/>
</dbReference>
<keyword evidence="1" id="KW-0479">Metal-binding</keyword>
<dbReference type="GO" id="GO:0008270">
    <property type="term" value="F:zinc ion binding"/>
    <property type="evidence" value="ECO:0007669"/>
    <property type="project" value="UniProtKB-KW"/>
</dbReference>